<dbReference type="RefSeq" id="WP_154463507.1">
    <property type="nucleotide sequence ID" value="NZ_JAXDZL010000075.1"/>
</dbReference>
<dbReference type="Proteomes" id="UP000436047">
    <property type="component" value="Unassembled WGS sequence"/>
</dbReference>
<keyword evidence="2" id="KW-1185">Reference proteome</keyword>
<name>A0A6N7WCH2_9FIRM</name>
<evidence type="ECO:0000313" key="1">
    <source>
        <dbReference type="EMBL" id="MSS87435.1"/>
    </source>
</evidence>
<gene>
    <name evidence="1" type="ORF">FYJ45_03465</name>
</gene>
<organism evidence="1 2">
    <name type="scientific">Eisenbergiella porci</name>
    <dbReference type="NCBI Taxonomy" id="2652274"/>
    <lineage>
        <taxon>Bacteria</taxon>
        <taxon>Bacillati</taxon>
        <taxon>Bacillota</taxon>
        <taxon>Clostridia</taxon>
        <taxon>Lachnospirales</taxon>
        <taxon>Lachnospiraceae</taxon>
        <taxon>Eisenbergiella</taxon>
    </lineage>
</organism>
<dbReference type="InterPro" id="IPR027417">
    <property type="entry name" value="P-loop_NTPase"/>
</dbReference>
<dbReference type="GeneID" id="86052145"/>
<accession>A0A6N7WCH2</accession>
<proteinExistence type="predicted"/>
<reference evidence="1 2" key="1">
    <citation type="submission" date="2019-08" db="EMBL/GenBank/DDBJ databases">
        <title>In-depth cultivation of the pig gut microbiome towards novel bacterial diversity and tailored functional studies.</title>
        <authorList>
            <person name="Wylensek D."/>
            <person name="Hitch T.C.A."/>
            <person name="Clavel T."/>
        </authorList>
    </citation>
    <scope>NUCLEOTIDE SEQUENCE [LARGE SCALE GENOMIC DNA]</scope>
    <source>
        <strain evidence="1 2">WCA-389-WT-23B</strain>
    </source>
</reference>
<evidence type="ECO:0008006" key="3">
    <source>
        <dbReference type="Google" id="ProtNLM"/>
    </source>
</evidence>
<evidence type="ECO:0000313" key="2">
    <source>
        <dbReference type="Proteomes" id="UP000436047"/>
    </source>
</evidence>
<sequence>MPIHLNTKELTKLTECYKEARKSTAAILSGNRGLGKSWVIQNFCQQCDNVINISLLGEGNYGIRSFANDINAYILTTPELEGSIPLISMNSADETQLTDEIKYTVLKLCTRKRTVLCFENIMGLEHSLLLYICDLIKMILTYYSRLNTFVLMEIDTNREGESVFNEVTRHLYSITPDFVFIPFRPLKYQQMKDYFYAYFRNLIRIESEDLNIILTSSFGNIMCLNAIINYLKQSGIIEKEEGHYICKRLSRGYLDQFMKTYREKPETDR</sequence>
<protein>
    <recommendedName>
        <fullName evidence="3">ATP-binding protein</fullName>
    </recommendedName>
</protein>
<comment type="caution">
    <text evidence="1">The sequence shown here is derived from an EMBL/GenBank/DDBJ whole genome shotgun (WGS) entry which is preliminary data.</text>
</comment>
<dbReference type="SUPFAM" id="SSF52540">
    <property type="entry name" value="P-loop containing nucleoside triphosphate hydrolases"/>
    <property type="match status" value="1"/>
</dbReference>
<dbReference type="EMBL" id="VUMI01000004">
    <property type="protein sequence ID" value="MSS87435.1"/>
    <property type="molecule type" value="Genomic_DNA"/>
</dbReference>
<dbReference type="AlphaFoldDB" id="A0A6N7WCH2"/>